<dbReference type="EMBL" id="BKCJ010007578">
    <property type="protein sequence ID" value="GEU77964.1"/>
    <property type="molecule type" value="Genomic_DNA"/>
</dbReference>
<proteinExistence type="predicted"/>
<feature type="region of interest" description="Disordered" evidence="4">
    <location>
        <begin position="538"/>
        <end position="586"/>
    </location>
</feature>
<dbReference type="InterPro" id="IPR057670">
    <property type="entry name" value="SH3_retrovirus"/>
</dbReference>
<dbReference type="CDD" id="cd09272">
    <property type="entry name" value="RNase_HI_RT_Ty1"/>
    <property type="match status" value="1"/>
</dbReference>
<keyword evidence="1" id="KW-0479">Metal-binding</keyword>
<reference evidence="6" key="1">
    <citation type="journal article" date="2019" name="Sci. Rep.">
        <title>Draft genome of Tanacetum cinerariifolium, the natural source of mosquito coil.</title>
        <authorList>
            <person name="Yamashiro T."/>
            <person name="Shiraishi A."/>
            <person name="Satake H."/>
            <person name="Nakayama K."/>
        </authorList>
    </citation>
    <scope>NUCLEOTIDE SEQUENCE</scope>
</reference>
<feature type="coiled-coil region" evidence="3">
    <location>
        <begin position="954"/>
        <end position="981"/>
    </location>
</feature>
<dbReference type="GO" id="GO:0016787">
    <property type="term" value="F:hydrolase activity"/>
    <property type="evidence" value="ECO:0007669"/>
    <property type="project" value="UniProtKB-KW"/>
</dbReference>
<evidence type="ECO:0000256" key="3">
    <source>
        <dbReference type="SAM" id="Coils"/>
    </source>
</evidence>
<dbReference type="InterPro" id="IPR001584">
    <property type="entry name" value="Integrase_cat-core"/>
</dbReference>
<evidence type="ECO:0000256" key="4">
    <source>
        <dbReference type="SAM" id="MobiDB-lite"/>
    </source>
</evidence>
<evidence type="ECO:0000259" key="5">
    <source>
        <dbReference type="PROSITE" id="PS50994"/>
    </source>
</evidence>
<dbReference type="Pfam" id="PF25597">
    <property type="entry name" value="SH3_retrovirus"/>
    <property type="match status" value="1"/>
</dbReference>
<dbReference type="PANTHER" id="PTHR42648">
    <property type="entry name" value="TRANSPOSASE, PUTATIVE-RELATED"/>
    <property type="match status" value="1"/>
</dbReference>
<accession>A0A6L2N0A2</accession>
<gene>
    <name evidence="6" type="ORF">Tci_049942</name>
</gene>
<protein>
    <submittedName>
        <fullName evidence="6">Ribonuclease H-like domain-containing protein</fullName>
    </submittedName>
</protein>
<evidence type="ECO:0000313" key="6">
    <source>
        <dbReference type="EMBL" id="GEU77964.1"/>
    </source>
</evidence>
<dbReference type="InterPro" id="IPR013103">
    <property type="entry name" value="RVT_2"/>
</dbReference>
<keyword evidence="3" id="KW-0175">Coiled coil</keyword>
<organism evidence="6">
    <name type="scientific">Tanacetum cinerariifolium</name>
    <name type="common">Dalmatian daisy</name>
    <name type="synonym">Chrysanthemum cinerariifolium</name>
    <dbReference type="NCBI Taxonomy" id="118510"/>
    <lineage>
        <taxon>Eukaryota</taxon>
        <taxon>Viridiplantae</taxon>
        <taxon>Streptophyta</taxon>
        <taxon>Embryophyta</taxon>
        <taxon>Tracheophyta</taxon>
        <taxon>Spermatophyta</taxon>
        <taxon>Magnoliopsida</taxon>
        <taxon>eudicotyledons</taxon>
        <taxon>Gunneridae</taxon>
        <taxon>Pentapetalae</taxon>
        <taxon>asterids</taxon>
        <taxon>campanulids</taxon>
        <taxon>Asterales</taxon>
        <taxon>Asteraceae</taxon>
        <taxon>Asteroideae</taxon>
        <taxon>Anthemideae</taxon>
        <taxon>Anthemidinae</taxon>
        <taxon>Tanacetum</taxon>
    </lineage>
</organism>
<name>A0A6L2N0A2_TANCI</name>
<dbReference type="InterPro" id="IPR036397">
    <property type="entry name" value="RNaseH_sf"/>
</dbReference>
<dbReference type="Gene3D" id="3.30.420.10">
    <property type="entry name" value="Ribonuclease H-like superfamily/Ribonuclease H"/>
    <property type="match status" value="1"/>
</dbReference>
<keyword evidence="2" id="KW-0378">Hydrolase</keyword>
<comment type="caution">
    <text evidence="6">The sequence shown here is derived from an EMBL/GenBank/DDBJ whole genome shotgun (WGS) entry which is preliminary data.</text>
</comment>
<feature type="compositionally biased region" description="Basic and acidic residues" evidence="4">
    <location>
        <begin position="573"/>
        <end position="583"/>
    </location>
</feature>
<dbReference type="InterPro" id="IPR012337">
    <property type="entry name" value="RNaseH-like_sf"/>
</dbReference>
<dbReference type="AlphaFoldDB" id="A0A6L2N0A2"/>
<dbReference type="InterPro" id="IPR039537">
    <property type="entry name" value="Retrotran_Ty1/copia-like"/>
</dbReference>
<evidence type="ECO:0000256" key="1">
    <source>
        <dbReference type="ARBA" id="ARBA00022723"/>
    </source>
</evidence>
<sequence length="1163" mass="133750">MGEPLSPDRVFDFPMDEPEPHPACDFLNKKKLNYTQDLLFQEEIIENGNAPIETKTIDGKETVIPPTSVEEKAQRRAELKARRTLLMALPNEHQLKFNSYKDAKTLMQTIENRFGGVIEQTYERIQKLISQMKMHGEVIPQKEINQKFLRSLSQEWTMHTITMRTRRFLKNTRRKLDMANKERIRKENRAPIIEDWVSESEEEDESKFQTVKPDFTKIEGNPQQDLKDKRVIDIGCSRHMRRNRFYLTDYEEINGGFVAFRDLKLTNESHVLLKVTRKDNMYSVDLKNVIPQGGIENLINLRMKVIRYDNRTKFKNRVMNQFCEMKGIKREFSVARTLQQNGVAKRKNKTLIEAARTMLADLKLPTTFWAEVVNTTYYVQNRVLVIKPNNRTPYELFLGRKHALSFMKPFECLVTILNTIDHLGKFDGKTDERFFIGYSTNSKAFRVFNSRTRIVEQNLHVKFSENTHNIVGSGPNWLFYIDALTKSINYKPVVVGNQSNGSVGTKECDNVGKTRVEIVAKKDYILLPLWTQDLPFSSSTKDSPGVGYKPSREEEKKDTEDPGNEDSNTPITKEPRVNQEKDSVNNTNRVNAISSTVNAASNEVNVVGGKSSIKIPNDPNMPELEDISIFKDSNEDVFGAKADLNNLESTFQVSPIPITRIHKDHPLQQVIGYLHSAPQIRRMLKNLEACGLVSSKWVCRNKMDERGSVIKNKARLVTQGHTQEEGIGYDEVFAPVVRIEPIRMFLAYASFKDFVVYQMDVKSSFLYGKIKEEVYVCQPLGFEDSDFPNKVYKVEKVLYGLHQVPRTWPDIMFAVCACAKFQVNPKISHLYAVRKIFRYLKGASLERKSTTGGCQFLGCRLISWQCKKQTVVANFITEAEYIAVSNCCRQVLWIQNQLIGATTCQGGWKKVVIFEASIRRGLRFGDEGGIDSLPNETIFEQLSLMGVLNLETTKTAQAKEISRLKKRVKRLEKKRKSRTYELKILYKIFAESVDVAKQDLIDAITLAKCLIEIKVTAAGTRPKAKNIVMQEPSETPTTIPIYLKVQDKGKGIMVEEPLKMKKKDQINFDEQEARILQAEINEQDRLVEEKAQHIKDENLAWDNVQAIIDADYELAARLQEEEQGELTIEEKSRLFVELIDKRKKHFAKLRAEKKTSNQSLKEE</sequence>
<dbReference type="SUPFAM" id="SSF53098">
    <property type="entry name" value="Ribonuclease H-like"/>
    <property type="match status" value="1"/>
</dbReference>
<feature type="domain" description="Integrase catalytic" evidence="5">
    <location>
        <begin position="218"/>
        <end position="401"/>
    </location>
</feature>
<evidence type="ECO:0000256" key="2">
    <source>
        <dbReference type="ARBA" id="ARBA00022801"/>
    </source>
</evidence>
<dbReference type="PANTHER" id="PTHR42648:SF32">
    <property type="entry name" value="RIBONUCLEASE H-LIKE DOMAIN, GAG-PRE-INTEGRASE DOMAIN PROTEIN-RELATED"/>
    <property type="match status" value="1"/>
</dbReference>
<dbReference type="GO" id="GO:0003676">
    <property type="term" value="F:nucleic acid binding"/>
    <property type="evidence" value="ECO:0007669"/>
    <property type="project" value="InterPro"/>
</dbReference>
<dbReference type="GO" id="GO:0015074">
    <property type="term" value="P:DNA integration"/>
    <property type="evidence" value="ECO:0007669"/>
    <property type="project" value="InterPro"/>
</dbReference>
<feature type="compositionally biased region" description="Basic and acidic residues" evidence="4">
    <location>
        <begin position="550"/>
        <end position="560"/>
    </location>
</feature>
<dbReference type="PROSITE" id="PS50994">
    <property type="entry name" value="INTEGRASE"/>
    <property type="match status" value="1"/>
</dbReference>
<dbReference type="Pfam" id="PF07727">
    <property type="entry name" value="RVT_2"/>
    <property type="match status" value="1"/>
</dbReference>
<dbReference type="GO" id="GO:0046872">
    <property type="term" value="F:metal ion binding"/>
    <property type="evidence" value="ECO:0007669"/>
    <property type="project" value="UniProtKB-KW"/>
</dbReference>